<dbReference type="InterPro" id="IPR028978">
    <property type="entry name" value="Chorismate_lyase_/UTRA_dom_sf"/>
</dbReference>
<evidence type="ECO:0000256" key="3">
    <source>
        <dbReference type="ARBA" id="ARBA00023239"/>
    </source>
</evidence>
<keyword evidence="4" id="KW-0670">Pyruvate</keyword>
<comment type="catalytic activity">
    <reaction evidence="4">
        <text>chorismate = 4-hydroxybenzoate + pyruvate</text>
        <dbReference type="Rhea" id="RHEA:16505"/>
        <dbReference type="ChEBI" id="CHEBI:15361"/>
        <dbReference type="ChEBI" id="CHEBI:17879"/>
        <dbReference type="ChEBI" id="CHEBI:29748"/>
        <dbReference type="EC" id="4.1.3.40"/>
    </reaction>
</comment>
<keyword evidence="6" id="KW-1185">Reference proteome</keyword>
<dbReference type="EC" id="4.1.3.40" evidence="4"/>
<dbReference type="EMBL" id="JBHRYR010000002">
    <property type="protein sequence ID" value="MFC3851546.1"/>
    <property type="molecule type" value="Genomic_DNA"/>
</dbReference>
<protein>
    <recommendedName>
        <fullName evidence="4">Probable chorismate pyruvate-lyase</fullName>
        <shortName evidence="4">CL</shortName>
        <shortName evidence="4">CPL</shortName>
        <ecNumber evidence="4">4.1.3.40</ecNumber>
    </recommendedName>
</protein>
<accession>A0ABV7ZTR6</accession>
<evidence type="ECO:0000313" key="6">
    <source>
        <dbReference type="Proteomes" id="UP001595617"/>
    </source>
</evidence>
<evidence type="ECO:0000256" key="2">
    <source>
        <dbReference type="ARBA" id="ARBA00022688"/>
    </source>
</evidence>
<comment type="caution">
    <text evidence="5">The sequence shown here is derived from an EMBL/GenBank/DDBJ whole genome shotgun (WGS) entry which is preliminary data.</text>
</comment>
<feature type="binding site" evidence="4">
    <location>
        <position position="77"/>
    </location>
    <ligand>
        <name>substrate</name>
    </ligand>
</feature>
<comment type="subcellular location">
    <subcellularLocation>
        <location evidence="4">Cytoplasm</location>
    </subcellularLocation>
</comment>
<name>A0ABV7ZTR6_9GAMM</name>
<dbReference type="Proteomes" id="UP001595617">
    <property type="component" value="Unassembled WGS sequence"/>
</dbReference>
<dbReference type="Gene3D" id="3.40.1410.10">
    <property type="entry name" value="Chorismate lyase-like"/>
    <property type="match status" value="1"/>
</dbReference>
<evidence type="ECO:0000256" key="4">
    <source>
        <dbReference type="HAMAP-Rule" id="MF_01632"/>
    </source>
</evidence>
<evidence type="ECO:0000256" key="1">
    <source>
        <dbReference type="ARBA" id="ARBA00022490"/>
    </source>
</evidence>
<keyword evidence="2 4" id="KW-0831">Ubiquinone biosynthesis</keyword>
<feature type="binding site" evidence="4">
    <location>
        <position position="114"/>
    </location>
    <ligand>
        <name>substrate</name>
    </ligand>
</feature>
<dbReference type="HAMAP" id="MF_01632">
    <property type="entry name" value="UbiC"/>
    <property type="match status" value="1"/>
</dbReference>
<keyword evidence="1 4" id="KW-0963">Cytoplasm</keyword>
<feature type="binding site" evidence="4">
    <location>
        <position position="155"/>
    </location>
    <ligand>
        <name>substrate</name>
    </ligand>
</feature>
<dbReference type="RefSeq" id="WP_380692737.1">
    <property type="nucleotide sequence ID" value="NZ_JBHRYR010000002.1"/>
</dbReference>
<dbReference type="SUPFAM" id="SSF64288">
    <property type="entry name" value="Chorismate lyase-like"/>
    <property type="match status" value="1"/>
</dbReference>
<organism evidence="5 6">
    <name type="scientific">Saccharospirillum mangrovi</name>
    <dbReference type="NCBI Taxonomy" id="2161747"/>
    <lineage>
        <taxon>Bacteria</taxon>
        <taxon>Pseudomonadati</taxon>
        <taxon>Pseudomonadota</taxon>
        <taxon>Gammaproteobacteria</taxon>
        <taxon>Oceanospirillales</taxon>
        <taxon>Saccharospirillaceae</taxon>
        <taxon>Saccharospirillum</taxon>
    </lineage>
</organism>
<sequence length="170" mass="19734">MPSHSLHASISQQRWSKRLPMAAEERAWLTDAGSLTEKLVAHSQGHFAVELLAQQRRWTHPGQPNPTHHAQGLYWCRDVVLHGRGKPWVQATTLVPVHQRALIRRLQRLGRRPLGAFLFQQPNLRRLRMDYARLTHGLARRSWFTMGPHEIILIEVFLPDFFALPENHES</sequence>
<dbReference type="GO" id="GO:0016829">
    <property type="term" value="F:lyase activity"/>
    <property type="evidence" value="ECO:0007669"/>
    <property type="project" value="UniProtKB-KW"/>
</dbReference>
<dbReference type="InterPro" id="IPR007440">
    <property type="entry name" value="Chorismate--pyruvate_lyase"/>
</dbReference>
<dbReference type="Pfam" id="PF04345">
    <property type="entry name" value="Chor_lyase"/>
    <property type="match status" value="1"/>
</dbReference>
<comment type="similarity">
    <text evidence="4">Belongs to the UbiC family.</text>
</comment>
<evidence type="ECO:0000313" key="5">
    <source>
        <dbReference type="EMBL" id="MFC3851546.1"/>
    </source>
</evidence>
<comment type="function">
    <text evidence="4">Removes the pyruvyl group from chorismate, with concomitant aromatization of the ring, to provide 4-hydroxybenzoate (4HB) for the ubiquinone pathway.</text>
</comment>
<comment type="pathway">
    <text evidence="4">Cofactor biosynthesis; ubiquinone biosynthesis.</text>
</comment>
<gene>
    <name evidence="4" type="primary">ubiC</name>
    <name evidence="5" type="ORF">ACFOOG_01765</name>
</gene>
<proteinExistence type="inferred from homology"/>
<dbReference type="PANTHER" id="PTHR38683:SF1">
    <property type="entry name" value="CHORISMATE PYRUVATE-LYASE"/>
    <property type="match status" value="1"/>
</dbReference>
<keyword evidence="3 4" id="KW-0456">Lyase</keyword>
<comment type="caution">
    <text evidence="4">Lacks conserved residue(s) required for the propagation of feature annotation.</text>
</comment>
<dbReference type="PANTHER" id="PTHR38683">
    <property type="entry name" value="CHORISMATE PYRUVATE-LYASE"/>
    <property type="match status" value="1"/>
</dbReference>
<reference evidence="6" key="1">
    <citation type="journal article" date="2019" name="Int. J. Syst. Evol. Microbiol.">
        <title>The Global Catalogue of Microorganisms (GCM) 10K type strain sequencing project: providing services to taxonomists for standard genome sequencing and annotation.</title>
        <authorList>
            <consortium name="The Broad Institute Genomics Platform"/>
            <consortium name="The Broad Institute Genome Sequencing Center for Infectious Disease"/>
            <person name="Wu L."/>
            <person name="Ma J."/>
        </authorList>
    </citation>
    <scope>NUCLEOTIDE SEQUENCE [LARGE SCALE GENOMIC DNA]</scope>
    <source>
        <strain evidence="6">IBRC 10765</strain>
    </source>
</reference>